<reference evidence="3" key="1">
    <citation type="submission" date="2023-07" db="EMBL/GenBank/DDBJ databases">
        <title>30 novel species of actinomycetes from the DSMZ collection.</title>
        <authorList>
            <person name="Nouioui I."/>
        </authorList>
    </citation>
    <scope>NUCLEOTIDE SEQUENCE [LARGE SCALE GENOMIC DNA]</scope>
    <source>
        <strain evidence="3">DSM 44938</strain>
    </source>
</reference>
<protein>
    <submittedName>
        <fullName evidence="2">CHAT domain-containing protein</fullName>
    </submittedName>
</protein>
<organism evidence="2 3">
    <name type="scientific">Streptomyces litchfieldiae</name>
    <dbReference type="NCBI Taxonomy" id="3075543"/>
    <lineage>
        <taxon>Bacteria</taxon>
        <taxon>Bacillati</taxon>
        <taxon>Actinomycetota</taxon>
        <taxon>Actinomycetes</taxon>
        <taxon>Kitasatosporales</taxon>
        <taxon>Streptomycetaceae</taxon>
        <taxon>Streptomyces</taxon>
    </lineage>
</organism>
<feature type="domain" description="CHAT" evidence="1">
    <location>
        <begin position="926"/>
        <end position="1197"/>
    </location>
</feature>
<dbReference type="Proteomes" id="UP001183246">
    <property type="component" value="Unassembled WGS sequence"/>
</dbReference>
<accession>A0ABU2MLY2</accession>
<proteinExistence type="predicted"/>
<evidence type="ECO:0000313" key="2">
    <source>
        <dbReference type="EMBL" id="MDT0342550.1"/>
    </source>
</evidence>
<comment type="caution">
    <text evidence="2">The sequence shown here is derived from an EMBL/GenBank/DDBJ whole genome shotgun (WGS) entry which is preliminary data.</text>
</comment>
<sequence length="1198" mass="127425">MRDHLLNTLRTRLRRAAATRDPSGLRSDEALAEAEALLAHAVTAEGEPDAEVLHLTGMLRWYRAATAGSPEEGAAEGTAATLILSPLYLARPDLLPEEVRAWYAQTLGDDEPFGEERAHAYAESLSNLAMLLMARGLVPDEPRPRRTAIVLLRDALARLPGDHPSRPVVQCNLGYALVIADSLPAAGEGPPALPHLAEATALLREAYAATPRDHPGHARCANGLALALRQGYAAAGGDPALLDEAIGLFRTAVDTAGDLDDNLPQILADFAEALLLRTARAGESAPDGLPSLADLDEAVSAAHRSVELTPDEAPELAFRLATLNDALAARYEQSQSAADLDGCVEALRGLLEVLPEQAEAERAAVRLQLAQVLMNRQFFHRPTGAEGLEEVTALMAEAAAAMPEGSEERASTLAAMESIARHGTPHRVFDTPSELDDIDLRLMPRPGTVPTTESDHMNALIGELLGLGAERGESRDAQLMDFMATVLRYPHRASLDEVMAAGFRTLEQRYAHLPPEERQRAMARVMNADARPAGPAEPPDTSDVDEVLGLVEQALRDLPADHPGRVLLRLSRVQLVLVREMHAGNPDAPARERIARLTATMPTMDDLAGMLRSLSERVDFTPDLFRPMIMLGSATWSPFEALAMGERGVRARRAEVAAAPDDPEALAGLAFQLFLLHDLADDDAAYREATALARRLVAGDRPVNTWMLGAWAGAAAGRLQLAALATRPPEESELPSSRLARLAIDQAATSLDEYDAPGALEALEEGRAHMLSHALNTRRELDDVRRADSGLARELEEVRARLTGLVPAWPPTGESTAEYHGLLREWGELTGRLRDLPGFDRFLLPLPLGLADLRPAGAEGPVVTVNVHPRRCDALILDPDGLRTVPLPDLRAGELAEQAGAFHAAVESAAAGGALAGAANQVVLDTLSWLWDVLAEPVLTELGLTGPPAGDWPRLWWSPGGALTSLPLHAAGHHTVPGASVLDRAVSSYTPTLRALMLSRARPVPRRRTPLAVAMPKTPGHRPLPRTVAEASALAAETLLGPEATRAAVLAALPGAHVAHFACHAAGDPADPGAGHLLLHDGPLGLTDISRLTLRNAELAYLSACGTARGGARLADEAIHVASAFQLAGFTQAIATLWEIGDGFAASVAADVHRELAPAMAAPARLPAALALHTVTRRVRAELPGRPLSWAALIHAGA</sequence>
<dbReference type="InterPro" id="IPR024983">
    <property type="entry name" value="CHAT_dom"/>
</dbReference>
<dbReference type="EMBL" id="JAVREL010000003">
    <property type="protein sequence ID" value="MDT0342550.1"/>
    <property type="molecule type" value="Genomic_DNA"/>
</dbReference>
<dbReference type="Pfam" id="PF12770">
    <property type="entry name" value="CHAT"/>
    <property type="match status" value="1"/>
</dbReference>
<dbReference type="Gene3D" id="1.25.40.10">
    <property type="entry name" value="Tetratricopeptide repeat domain"/>
    <property type="match status" value="1"/>
</dbReference>
<dbReference type="RefSeq" id="WP_311703672.1">
    <property type="nucleotide sequence ID" value="NZ_JAVREL010000003.1"/>
</dbReference>
<dbReference type="InterPro" id="IPR011990">
    <property type="entry name" value="TPR-like_helical_dom_sf"/>
</dbReference>
<evidence type="ECO:0000259" key="1">
    <source>
        <dbReference type="Pfam" id="PF12770"/>
    </source>
</evidence>
<evidence type="ECO:0000313" key="3">
    <source>
        <dbReference type="Proteomes" id="UP001183246"/>
    </source>
</evidence>
<name>A0ABU2MLY2_9ACTN</name>
<gene>
    <name evidence="2" type="ORF">RM590_07910</name>
</gene>
<keyword evidence="3" id="KW-1185">Reference proteome</keyword>